<sequence length="126" mass="14316">MSSPLNMFRSAAKFYCFSSAPFTPRNPSESVMGSSITQFGDGKAAHPQTGHVHRHTRMERESTRCCWMWWHLGSSCKWDMQDHACLGDIMQMGQQRSFGPFPSRHVSGEMAAFLRLEKFSPLNLSI</sequence>
<protein>
    <submittedName>
        <fullName evidence="1">Uncharacterized protein</fullName>
    </submittedName>
</protein>
<reference evidence="1 2" key="1">
    <citation type="submission" date="2021-06" db="EMBL/GenBank/DDBJ databases">
        <title>Caerostris extrusa draft genome.</title>
        <authorList>
            <person name="Kono N."/>
            <person name="Arakawa K."/>
        </authorList>
    </citation>
    <scope>NUCLEOTIDE SEQUENCE [LARGE SCALE GENOMIC DNA]</scope>
</reference>
<accession>A0AAV4TXM9</accession>
<name>A0AAV4TXM9_CAEEX</name>
<gene>
    <name evidence="1" type="ORF">CEXT_42811</name>
</gene>
<evidence type="ECO:0000313" key="1">
    <source>
        <dbReference type="EMBL" id="GIY49647.1"/>
    </source>
</evidence>
<keyword evidence="2" id="KW-1185">Reference proteome</keyword>
<dbReference type="AlphaFoldDB" id="A0AAV4TXM9"/>
<proteinExistence type="predicted"/>
<comment type="caution">
    <text evidence="1">The sequence shown here is derived from an EMBL/GenBank/DDBJ whole genome shotgun (WGS) entry which is preliminary data.</text>
</comment>
<organism evidence="1 2">
    <name type="scientific">Caerostris extrusa</name>
    <name type="common">Bark spider</name>
    <name type="synonym">Caerostris bankana</name>
    <dbReference type="NCBI Taxonomy" id="172846"/>
    <lineage>
        <taxon>Eukaryota</taxon>
        <taxon>Metazoa</taxon>
        <taxon>Ecdysozoa</taxon>
        <taxon>Arthropoda</taxon>
        <taxon>Chelicerata</taxon>
        <taxon>Arachnida</taxon>
        <taxon>Araneae</taxon>
        <taxon>Araneomorphae</taxon>
        <taxon>Entelegynae</taxon>
        <taxon>Araneoidea</taxon>
        <taxon>Araneidae</taxon>
        <taxon>Caerostris</taxon>
    </lineage>
</organism>
<dbReference type="Proteomes" id="UP001054945">
    <property type="component" value="Unassembled WGS sequence"/>
</dbReference>
<dbReference type="EMBL" id="BPLR01011862">
    <property type="protein sequence ID" value="GIY49647.1"/>
    <property type="molecule type" value="Genomic_DNA"/>
</dbReference>
<evidence type="ECO:0000313" key="2">
    <source>
        <dbReference type="Proteomes" id="UP001054945"/>
    </source>
</evidence>